<gene>
    <name evidence="2" type="ORF">RH861_06685</name>
</gene>
<sequence>MSAVPVEVWGSGERVVLVHGSLATGPAEWAAQRPLGDHGYELVIPTRRAYAGEPGAVGEDFLSDGDDVAALLGDGAHLVGHSYGGLVAMVAAARRPHAVRSLVLAEPPAFDAASAHPAVRRLRRDIEQALVSPGDDREFLDGFLELVGSPVDEIPADVMRDLTALVPALRRARQPWSGAIPVDEVRDAAFPTVVVSGDHHEAFTAMCDGLARDLGADLRTVTGAGHEIQLAAADFNALLLALWRSTAPR</sequence>
<dbReference type="SUPFAM" id="SSF53474">
    <property type="entry name" value="alpha/beta-Hydrolases"/>
    <property type="match status" value="1"/>
</dbReference>
<name>A0ABU1FK72_9MICO</name>
<dbReference type="PANTHER" id="PTHR43139">
    <property type="entry name" value="SI:DKEY-122A22.2"/>
    <property type="match status" value="1"/>
</dbReference>
<dbReference type="InterPro" id="IPR029058">
    <property type="entry name" value="AB_hydrolase_fold"/>
</dbReference>
<dbReference type="PANTHER" id="PTHR43139:SF52">
    <property type="entry name" value="SI:DKEY-122A22.2"/>
    <property type="match status" value="1"/>
</dbReference>
<dbReference type="Gene3D" id="3.40.50.1820">
    <property type="entry name" value="alpha/beta hydrolase"/>
    <property type="match status" value="1"/>
</dbReference>
<evidence type="ECO:0000313" key="3">
    <source>
        <dbReference type="Proteomes" id="UP001260072"/>
    </source>
</evidence>
<protein>
    <submittedName>
        <fullName evidence="2">Alpha/beta fold hydrolase</fullName>
    </submittedName>
</protein>
<evidence type="ECO:0000259" key="1">
    <source>
        <dbReference type="Pfam" id="PF12697"/>
    </source>
</evidence>
<proteinExistence type="predicted"/>
<dbReference type="EMBL" id="JAVKGS010000002">
    <property type="protein sequence ID" value="MDR5691747.1"/>
    <property type="molecule type" value="Genomic_DNA"/>
</dbReference>
<reference evidence="3" key="1">
    <citation type="submission" date="2023-07" db="EMBL/GenBank/DDBJ databases">
        <title>Description of three actinobacteria isolated from air of manufacturing shop in a pharmaceutical factory.</title>
        <authorList>
            <person name="Zhang D.-F."/>
        </authorList>
    </citation>
    <scope>NUCLEOTIDE SEQUENCE [LARGE SCALE GENOMIC DNA]</scope>
    <source>
        <strain evidence="3">CCTCC AB 2011122</strain>
    </source>
</reference>
<comment type="caution">
    <text evidence="2">The sequence shown here is derived from an EMBL/GenBank/DDBJ whole genome shotgun (WGS) entry which is preliminary data.</text>
</comment>
<keyword evidence="3" id="KW-1185">Reference proteome</keyword>
<feature type="domain" description="AB hydrolase-1" evidence="1">
    <location>
        <begin position="15"/>
        <end position="237"/>
    </location>
</feature>
<dbReference type="InterPro" id="IPR052370">
    <property type="entry name" value="Meta-cleavage_hydrolase"/>
</dbReference>
<dbReference type="GO" id="GO:0016787">
    <property type="term" value="F:hydrolase activity"/>
    <property type="evidence" value="ECO:0007669"/>
    <property type="project" value="UniProtKB-KW"/>
</dbReference>
<dbReference type="Proteomes" id="UP001260072">
    <property type="component" value="Unassembled WGS sequence"/>
</dbReference>
<dbReference type="RefSeq" id="WP_310520355.1">
    <property type="nucleotide sequence ID" value="NZ_BAABBS010000002.1"/>
</dbReference>
<keyword evidence="2" id="KW-0378">Hydrolase</keyword>
<dbReference type="InterPro" id="IPR000073">
    <property type="entry name" value="AB_hydrolase_1"/>
</dbReference>
<accession>A0ABU1FK72</accession>
<dbReference type="Pfam" id="PF12697">
    <property type="entry name" value="Abhydrolase_6"/>
    <property type="match status" value="1"/>
</dbReference>
<evidence type="ECO:0000313" key="2">
    <source>
        <dbReference type="EMBL" id="MDR5691747.1"/>
    </source>
</evidence>
<organism evidence="2 3">
    <name type="scientific">Agromyces indicus</name>
    <dbReference type="NCBI Taxonomy" id="758919"/>
    <lineage>
        <taxon>Bacteria</taxon>
        <taxon>Bacillati</taxon>
        <taxon>Actinomycetota</taxon>
        <taxon>Actinomycetes</taxon>
        <taxon>Micrococcales</taxon>
        <taxon>Microbacteriaceae</taxon>
        <taxon>Agromyces</taxon>
    </lineage>
</organism>